<dbReference type="Gramene" id="rna-AYBTSS11_LOCUS17110">
    <property type="protein sequence ID" value="CAJ1957275.1"/>
    <property type="gene ID" value="gene-AYBTSS11_LOCUS17110"/>
</dbReference>
<sequence>PIVAAVKTRRSERRDGFIDPLVFAFFIGGYNVFRLSDNRTNMETRFSKSVLELSDNRANPRTYLFWFFALSGSRPPVSSDRVETAVSFMSASRDRRLEKQDRRLVHVSKSRPPSRKTRPSSRKTRPPSRLSRNRDRRLENPDRRLVFASDETAVWKIETAVSSWR</sequence>
<evidence type="ECO:0000313" key="2">
    <source>
        <dbReference type="EMBL" id="CAJ1957275.1"/>
    </source>
</evidence>
<proteinExistence type="predicted"/>
<dbReference type="AlphaFoldDB" id="A0AA86SWS1"/>
<reference evidence="2" key="1">
    <citation type="submission" date="2023-10" db="EMBL/GenBank/DDBJ databases">
        <authorList>
            <person name="Domelevo Entfellner J.-B."/>
        </authorList>
    </citation>
    <scope>NUCLEOTIDE SEQUENCE</scope>
</reference>
<dbReference type="EMBL" id="OY731402">
    <property type="protein sequence ID" value="CAJ1957275.1"/>
    <property type="molecule type" value="Genomic_DNA"/>
</dbReference>
<dbReference type="Proteomes" id="UP001189624">
    <property type="component" value="Chromosome 5"/>
</dbReference>
<feature type="compositionally biased region" description="Basic and acidic residues" evidence="1">
    <location>
        <begin position="94"/>
        <end position="104"/>
    </location>
</feature>
<keyword evidence="3" id="KW-1185">Reference proteome</keyword>
<name>A0AA86SWS1_9FABA</name>
<feature type="region of interest" description="Disordered" evidence="1">
    <location>
        <begin position="94"/>
        <end position="137"/>
    </location>
</feature>
<accession>A0AA86SWS1</accession>
<gene>
    <name evidence="2" type="ORF">AYBTSS11_LOCUS17110</name>
</gene>
<organism evidence="2 3">
    <name type="scientific">Sphenostylis stenocarpa</name>
    <dbReference type="NCBI Taxonomy" id="92480"/>
    <lineage>
        <taxon>Eukaryota</taxon>
        <taxon>Viridiplantae</taxon>
        <taxon>Streptophyta</taxon>
        <taxon>Embryophyta</taxon>
        <taxon>Tracheophyta</taxon>
        <taxon>Spermatophyta</taxon>
        <taxon>Magnoliopsida</taxon>
        <taxon>eudicotyledons</taxon>
        <taxon>Gunneridae</taxon>
        <taxon>Pentapetalae</taxon>
        <taxon>rosids</taxon>
        <taxon>fabids</taxon>
        <taxon>Fabales</taxon>
        <taxon>Fabaceae</taxon>
        <taxon>Papilionoideae</taxon>
        <taxon>50 kb inversion clade</taxon>
        <taxon>NPAAA clade</taxon>
        <taxon>indigoferoid/millettioid clade</taxon>
        <taxon>Phaseoleae</taxon>
        <taxon>Sphenostylis</taxon>
    </lineage>
</organism>
<evidence type="ECO:0000313" key="3">
    <source>
        <dbReference type="Proteomes" id="UP001189624"/>
    </source>
</evidence>
<feature type="non-terminal residue" evidence="2">
    <location>
        <position position="1"/>
    </location>
</feature>
<protein>
    <submittedName>
        <fullName evidence="2">Uncharacterized protein</fullName>
    </submittedName>
</protein>
<evidence type="ECO:0000256" key="1">
    <source>
        <dbReference type="SAM" id="MobiDB-lite"/>
    </source>
</evidence>
<feature type="compositionally biased region" description="Basic residues" evidence="1">
    <location>
        <begin position="105"/>
        <end position="126"/>
    </location>
</feature>